<dbReference type="PRINTS" id="PR00081">
    <property type="entry name" value="GDHRDH"/>
</dbReference>
<protein>
    <submittedName>
        <fullName evidence="3">Uncharacterized protein</fullName>
    </submittedName>
</protein>
<dbReference type="SUPFAM" id="SSF51735">
    <property type="entry name" value="NAD(P)-binding Rossmann-fold domains"/>
    <property type="match status" value="1"/>
</dbReference>
<dbReference type="GO" id="GO:0048038">
    <property type="term" value="F:quinone binding"/>
    <property type="evidence" value="ECO:0007669"/>
    <property type="project" value="TreeGrafter"/>
</dbReference>
<sequence length="189" mass="20228">MDKAIGTFGHVDILVCCAGGSTREKMTYFMYQTPEVMENNIGVNLYGVLTFAHAVSLHMATRRKGAMIFIGSVVGVQGHIRDVEYSAAKGGVIALTKSLAMEMGEVGVRVNCVSPGLVERGNCDVSDANYIGRNCTGEEIANVVCFLASDEASFVTGQNYIVDGAWGLGCQYGVHPNRPMRAPVDPDVQ</sequence>
<dbReference type="GO" id="GO:0016616">
    <property type="term" value="F:oxidoreductase activity, acting on the CH-OH group of donors, NAD or NADP as acceptor"/>
    <property type="evidence" value="ECO:0007669"/>
    <property type="project" value="TreeGrafter"/>
</dbReference>
<reference evidence="3" key="1">
    <citation type="submission" date="2013-08" db="EMBL/GenBank/DDBJ databases">
        <title>Comparison of modified E. coli strains.</title>
        <authorList>
            <person name="Juergensen J."/>
            <person name="Bonge A."/>
            <person name="Streit W.R."/>
        </authorList>
    </citation>
    <scope>NUCLEOTIDE SEQUENCE</scope>
</reference>
<dbReference type="GO" id="GO:0006633">
    <property type="term" value="P:fatty acid biosynthetic process"/>
    <property type="evidence" value="ECO:0007669"/>
    <property type="project" value="TreeGrafter"/>
</dbReference>
<dbReference type="PROSITE" id="PS00061">
    <property type="entry name" value="ADH_SHORT"/>
    <property type="match status" value="1"/>
</dbReference>
<dbReference type="Gene3D" id="3.40.50.720">
    <property type="entry name" value="NAD(P)-binding Rossmann-like Domain"/>
    <property type="match status" value="1"/>
</dbReference>
<evidence type="ECO:0000256" key="1">
    <source>
        <dbReference type="ARBA" id="ARBA00006484"/>
    </source>
</evidence>
<evidence type="ECO:0000313" key="3">
    <source>
        <dbReference type="EMBL" id="AIF26893.1"/>
    </source>
</evidence>
<dbReference type="InterPro" id="IPR020904">
    <property type="entry name" value="Sc_DH/Rdtase_CS"/>
</dbReference>
<organism evidence="3">
    <name type="scientific">uncultured bacterium fosmid pJB148G3</name>
    <dbReference type="NCBI Taxonomy" id="1478052"/>
    <lineage>
        <taxon>Bacteria</taxon>
        <taxon>environmental samples</taxon>
    </lineage>
</organism>
<comment type="similarity">
    <text evidence="1">Belongs to the short-chain dehydrogenases/reductases (SDR) family.</text>
</comment>
<dbReference type="PRINTS" id="PR00080">
    <property type="entry name" value="SDRFAMILY"/>
</dbReference>
<proteinExistence type="inferred from homology"/>
<keyword evidence="2" id="KW-0560">Oxidoreductase</keyword>
<accession>A0A0H3UAA0</accession>
<dbReference type="PANTHER" id="PTHR42760">
    <property type="entry name" value="SHORT-CHAIN DEHYDROGENASES/REDUCTASES FAMILY MEMBER"/>
    <property type="match status" value="1"/>
</dbReference>
<dbReference type="InterPro" id="IPR036291">
    <property type="entry name" value="NAD(P)-bd_dom_sf"/>
</dbReference>
<dbReference type="EMBL" id="KF540250">
    <property type="protein sequence ID" value="AIF26893.1"/>
    <property type="molecule type" value="Genomic_DNA"/>
</dbReference>
<dbReference type="InterPro" id="IPR002347">
    <property type="entry name" value="SDR_fam"/>
</dbReference>
<dbReference type="AlphaFoldDB" id="A0A0H3UAA0"/>
<dbReference type="Pfam" id="PF13561">
    <property type="entry name" value="adh_short_C2"/>
    <property type="match status" value="1"/>
</dbReference>
<evidence type="ECO:0000256" key="2">
    <source>
        <dbReference type="ARBA" id="ARBA00023002"/>
    </source>
</evidence>
<name>A0A0H3UAA0_9BACT</name>
<dbReference type="PANTHER" id="PTHR42760:SF133">
    <property type="entry name" value="3-OXOACYL-[ACYL-CARRIER-PROTEIN] REDUCTASE"/>
    <property type="match status" value="1"/>
</dbReference>